<protein>
    <submittedName>
        <fullName evidence="2">(northern house mosquito) hypothetical protein</fullName>
    </submittedName>
</protein>
<reference evidence="2" key="1">
    <citation type="submission" date="2021-05" db="EMBL/GenBank/DDBJ databases">
        <authorList>
            <person name="Alioto T."/>
            <person name="Alioto T."/>
            <person name="Gomez Garrido J."/>
        </authorList>
    </citation>
    <scope>NUCLEOTIDE SEQUENCE</scope>
</reference>
<accession>A0A8D8L3W4</accession>
<dbReference type="AlphaFoldDB" id="A0A8D8L3W4"/>
<evidence type="ECO:0000256" key="1">
    <source>
        <dbReference type="SAM" id="MobiDB-lite"/>
    </source>
</evidence>
<sequence>MSDLRSRLNARRDIPRSVPSNPRQGPPSRSPSKPPRNAGLPSSPPTPSPAPTTNRWKQHRHNLLGRRLPRVRRQLDVVVLELALLELDPVLVLGARRLPARLHGGLLQRGRTQRRQHVQLRKVQQTAQRRQVLPSPSPPGNAVRPPETLPARPLVQLENIQPRALPPERPGHATVPAQGLQVGSDLVRSVCRHLPSRNRGRRSLHELCQARSDREVVRV</sequence>
<name>A0A8D8L3W4_CULPI</name>
<feature type="region of interest" description="Disordered" evidence="1">
    <location>
        <begin position="121"/>
        <end position="148"/>
    </location>
</feature>
<feature type="compositionally biased region" description="Basic and acidic residues" evidence="1">
    <location>
        <begin position="1"/>
        <end position="15"/>
    </location>
</feature>
<proteinExistence type="predicted"/>
<evidence type="ECO:0000313" key="2">
    <source>
        <dbReference type="EMBL" id="CAG6598997.1"/>
    </source>
</evidence>
<feature type="region of interest" description="Disordered" evidence="1">
    <location>
        <begin position="1"/>
        <end position="57"/>
    </location>
</feature>
<organism evidence="2">
    <name type="scientific">Culex pipiens</name>
    <name type="common">House mosquito</name>
    <dbReference type="NCBI Taxonomy" id="7175"/>
    <lineage>
        <taxon>Eukaryota</taxon>
        <taxon>Metazoa</taxon>
        <taxon>Ecdysozoa</taxon>
        <taxon>Arthropoda</taxon>
        <taxon>Hexapoda</taxon>
        <taxon>Insecta</taxon>
        <taxon>Pterygota</taxon>
        <taxon>Neoptera</taxon>
        <taxon>Endopterygota</taxon>
        <taxon>Diptera</taxon>
        <taxon>Nematocera</taxon>
        <taxon>Culicoidea</taxon>
        <taxon>Culicidae</taxon>
        <taxon>Culicinae</taxon>
        <taxon>Culicini</taxon>
        <taxon>Culex</taxon>
        <taxon>Culex</taxon>
    </lineage>
</organism>
<feature type="compositionally biased region" description="Pro residues" evidence="1">
    <location>
        <begin position="24"/>
        <end position="34"/>
    </location>
</feature>
<dbReference type="EMBL" id="HBUE01342037">
    <property type="protein sequence ID" value="CAG6598997.1"/>
    <property type="molecule type" value="Transcribed_RNA"/>
</dbReference>
<dbReference type="EMBL" id="HBUE01235124">
    <property type="protein sequence ID" value="CAG6546814.1"/>
    <property type="molecule type" value="Transcribed_RNA"/>
</dbReference>